<keyword evidence="2" id="KW-1185">Reference proteome</keyword>
<dbReference type="EMBL" id="JASCZI010060464">
    <property type="protein sequence ID" value="MED6132209.1"/>
    <property type="molecule type" value="Genomic_DNA"/>
</dbReference>
<accession>A0ABU6S7Q1</accession>
<gene>
    <name evidence="1" type="ORF">PIB30_017061</name>
</gene>
<sequence>MKVAGSVSASSLDVNTWIRNGIRGNEFEFCSTIWWIWRNRNNTIFNTADLWSPLKVKFLYVSLTKELNILYNWQPASTPTSLLVDWVLPHGVVNKINCDASMVDDKFISGFGCVIHDSKRNWVKECLAAQPCFNPDHNADSDLIVKIHDMLFWNWNAEIVLVQCAANVTAGWLAKRATSLNIEYAELLEPLY</sequence>
<evidence type="ECO:0000313" key="2">
    <source>
        <dbReference type="Proteomes" id="UP001341840"/>
    </source>
</evidence>
<proteinExistence type="predicted"/>
<comment type="caution">
    <text evidence="1">The sequence shown here is derived from an EMBL/GenBank/DDBJ whole genome shotgun (WGS) entry which is preliminary data.</text>
</comment>
<name>A0ABU6S7Q1_9FABA</name>
<protein>
    <recommendedName>
        <fullName evidence="3">RNase H type-1 domain-containing protein</fullName>
    </recommendedName>
</protein>
<reference evidence="1 2" key="1">
    <citation type="journal article" date="2023" name="Plants (Basel)">
        <title>Bridging the Gap: Combining Genomics and Transcriptomics Approaches to Understand Stylosanthes scabra, an Orphan Legume from the Brazilian Caatinga.</title>
        <authorList>
            <person name="Ferreira-Neto J.R.C."/>
            <person name="da Silva M.D."/>
            <person name="Binneck E."/>
            <person name="de Melo N.F."/>
            <person name="da Silva R.H."/>
            <person name="de Melo A.L.T.M."/>
            <person name="Pandolfi V."/>
            <person name="Bustamante F.O."/>
            <person name="Brasileiro-Vidal A.C."/>
            <person name="Benko-Iseppon A.M."/>
        </authorList>
    </citation>
    <scope>NUCLEOTIDE SEQUENCE [LARGE SCALE GENOMIC DNA]</scope>
    <source>
        <tissue evidence="1">Leaves</tissue>
    </source>
</reference>
<evidence type="ECO:0000313" key="1">
    <source>
        <dbReference type="EMBL" id="MED6132209.1"/>
    </source>
</evidence>
<dbReference type="Proteomes" id="UP001341840">
    <property type="component" value="Unassembled WGS sequence"/>
</dbReference>
<organism evidence="1 2">
    <name type="scientific">Stylosanthes scabra</name>
    <dbReference type="NCBI Taxonomy" id="79078"/>
    <lineage>
        <taxon>Eukaryota</taxon>
        <taxon>Viridiplantae</taxon>
        <taxon>Streptophyta</taxon>
        <taxon>Embryophyta</taxon>
        <taxon>Tracheophyta</taxon>
        <taxon>Spermatophyta</taxon>
        <taxon>Magnoliopsida</taxon>
        <taxon>eudicotyledons</taxon>
        <taxon>Gunneridae</taxon>
        <taxon>Pentapetalae</taxon>
        <taxon>rosids</taxon>
        <taxon>fabids</taxon>
        <taxon>Fabales</taxon>
        <taxon>Fabaceae</taxon>
        <taxon>Papilionoideae</taxon>
        <taxon>50 kb inversion clade</taxon>
        <taxon>dalbergioids sensu lato</taxon>
        <taxon>Dalbergieae</taxon>
        <taxon>Pterocarpus clade</taxon>
        <taxon>Stylosanthes</taxon>
    </lineage>
</organism>
<evidence type="ECO:0008006" key="3">
    <source>
        <dbReference type="Google" id="ProtNLM"/>
    </source>
</evidence>